<comment type="subunit">
    <text evidence="4 8">Monomer.</text>
</comment>
<dbReference type="Pfam" id="PF03900">
    <property type="entry name" value="Porphobil_deamC"/>
    <property type="match status" value="1"/>
</dbReference>
<evidence type="ECO:0000313" key="11">
    <source>
        <dbReference type="EMBL" id="TQM33539.1"/>
    </source>
</evidence>
<comment type="miscellaneous">
    <text evidence="8">The porphobilinogen subunits are added to the dipyrromethane group.</text>
</comment>
<feature type="modified residue" description="S-(dipyrrolylmethanemethyl)cysteine" evidence="8">
    <location>
        <position position="245"/>
    </location>
</feature>
<dbReference type="SUPFAM" id="SSF54782">
    <property type="entry name" value="Porphobilinogen deaminase (hydroxymethylbilane synthase), C-terminal domain"/>
    <property type="match status" value="1"/>
</dbReference>
<keyword evidence="12" id="KW-1185">Reference proteome</keyword>
<dbReference type="AlphaFoldDB" id="A0A543FI65"/>
<dbReference type="FunFam" id="3.40.190.10:FF:000005">
    <property type="entry name" value="Porphobilinogen deaminase"/>
    <property type="match status" value="1"/>
</dbReference>
<evidence type="ECO:0000256" key="1">
    <source>
        <dbReference type="ARBA" id="ARBA00002869"/>
    </source>
</evidence>
<dbReference type="InterPro" id="IPR000860">
    <property type="entry name" value="HemC"/>
</dbReference>
<evidence type="ECO:0000256" key="5">
    <source>
        <dbReference type="ARBA" id="ARBA00022679"/>
    </source>
</evidence>
<feature type="domain" description="Porphobilinogen deaminase C-terminal" evidence="10">
    <location>
        <begin position="232"/>
        <end position="299"/>
    </location>
</feature>
<gene>
    <name evidence="8" type="primary">hemC</name>
    <name evidence="11" type="ORF">FB390_5272</name>
</gene>
<dbReference type="EC" id="2.5.1.61" evidence="8"/>
<dbReference type="Proteomes" id="UP000316331">
    <property type="component" value="Unassembled WGS sequence"/>
</dbReference>
<dbReference type="InterPro" id="IPR036803">
    <property type="entry name" value="Porphobilinogen_deaminase_C_sf"/>
</dbReference>
<sequence>MHAMSRTRIIRIATRSSPMALAQAEHVAALLAGLGVDSELVKVTTAGDRWMGDLSKLGGKGAFVKEIDLALQSDQADLAVHCLKDIPGDIPVPEGLAFAGYLAREDVHDAVISASGARLADLPEGTVVGTSSVRRKAQLNLHFPHLTVKPLRGNVNTRLARLEEGHVDVLIAAVAGLHRVGQEHRITEILDLDTMCPPVGAGVIALECRADDAWLLDVGGELDHPETHRHADAERAMLHALQGHCNSPIAGYATTDPAGRLTLHGKVFSSDGTRWLDAKHWGVPEDPQALGFFVGADLLRQGARALIDSIPH</sequence>
<reference evidence="11 12" key="1">
    <citation type="submission" date="2019-06" db="EMBL/GenBank/DDBJ databases">
        <title>Sequencing the genomes of 1000 actinobacteria strains.</title>
        <authorList>
            <person name="Klenk H.-P."/>
        </authorList>
    </citation>
    <scope>NUCLEOTIDE SEQUENCE [LARGE SCALE GENOMIC DNA]</scope>
    <source>
        <strain evidence="11 12">DSM 103495</strain>
    </source>
</reference>
<comment type="cofactor">
    <cofactor evidence="8">
        <name>dipyrromethane</name>
        <dbReference type="ChEBI" id="CHEBI:60342"/>
    </cofactor>
    <text evidence="8">Binds 1 dipyrromethane group covalently.</text>
</comment>
<evidence type="ECO:0000256" key="8">
    <source>
        <dbReference type="HAMAP-Rule" id="MF_00260"/>
    </source>
</evidence>
<dbReference type="Gene3D" id="3.40.190.10">
    <property type="entry name" value="Periplasmic binding protein-like II"/>
    <property type="match status" value="2"/>
</dbReference>
<proteinExistence type="inferred from homology"/>
<keyword evidence="5 8" id="KW-0808">Transferase</keyword>
<comment type="similarity">
    <text evidence="3 8">Belongs to the HMBS family.</text>
</comment>
<dbReference type="PANTHER" id="PTHR11557:SF0">
    <property type="entry name" value="PORPHOBILINOGEN DEAMINASE"/>
    <property type="match status" value="1"/>
</dbReference>
<evidence type="ECO:0000259" key="10">
    <source>
        <dbReference type="Pfam" id="PF03900"/>
    </source>
</evidence>
<name>A0A543FI65_9NOCA</name>
<dbReference type="Gene3D" id="3.30.160.40">
    <property type="entry name" value="Porphobilinogen deaminase, C-terminal domain"/>
    <property type="match status" value="1"/>
</dbReference>
<dbReference type="InterPro" id="IPR022419">
    <property type="entry name" value="Porphobilin_deaminase_cofac_BS"/>
</dbReference>
<comment type="caution">
    <text evidence="11">The sequence shown here is derived from an EMBL/GenBank/DDBJ whole genome shotgun (WGS) entry which is preliminary data.</text>
</comment>
<accession>A0A543FI65</accession>
<evidence type="ECO:0000259" key="9">
    <source>
        <dbReference type="Pfam" id="PF01379"/>
    </source>
</evidence>
<dbReference type="GO" id="GO:0005737">
    <property type="term" value="C:cytoplasm"/>
    <property type="evidence" value="ECO:0007669"/>
    <property type="project" value="UniProtKB-UniRule"/>
</dbReference>
<evidence type="ECO:0000256" key="3">
    <source>
        <dbReference type="ARBA" id="ARBA00005638"/>
    </source>
</evidence>
<comment type="catalytic activity">
    <reaction evidence="7 8">
        <text>4 porphobilinogen + H2O = hydroxymethylbilane + 4 NH4(+)</text>
        <dbReference type="Rhea" id="RHEA:13185"/>
        <dbReference type="ChEBI" id="CHEBI:15377"/>
        <dbReference type="ChEBI" id="CHEBI:28938"/>
        <dbReference type="ChEBI" id="CHEBI:57845"/>
        <dbReference type="ChEBI" id="CHEBI:58126"/>
        <dbReference type="EC" id="2.5.1.61"/>
    </reaction>
</comment>
<dbReference type="PRINTS" id="PR00151">
    <property type="entry name" value="PORPHBDMNASE"/>
</dbReference>
<dbReference type="GO" id="GO:0006782">
    <property type="term" value="P:protoporphyrinogen IX biosynthetic process"/>
    <property type="evidence" value="ECO:0007669"/>
    <property type="project" value="UniProtKB-UniRule"/>
</dbReference>
<dbReference type="GO" id="GO:0004418">
    <property type="term" value="F:hydroxymethylbilane synthase activity"/>
    <property type="evidence" value="ECO:0007669"/>
    <property type="project" value="UniProtKB-UniRule"/>
</dbReference>
<dbReference type="InterPro" id="IPR022418">
    <property type="entry name" value="Porphobilinogen_deaminase_C"/>
</dbReference>
<feature type="domain" description="Porphobilinogen deaminase N-terminal" evidence="9">
    <location>
        <begin position="10"/>
        <end position="214"/>
    </location>
</feature>
<comment type="function">
    <text evidence="1 8">Tetrapolymerization of the monopyrrole PBG into the hydroxymethylbilane pre-uroporphyrinogen in several discrete steps.</text>
</comment>
<dbReference type="PROSITE" id="PS00533">
    <property type="entry name" value="PORPHOBILINOGEN_DEAM"/>
    <property type="match status" value="1"/>
</dbReference>
<dbReference type="SUPFAM" id="SSF53850">
    <property type="entry name" value="Periplasmic binding protein-like II"/>
    <property type="match status" value="1"/>
</dbReference>
<keyword evidence="6 8" id="KW-0627">Porphyrin biosynthesis</keyword>
<dbReference type="EMBL" id="VFPG01000001">
    <property type="protein sequence ID" value="TQM33539.1"/>
    <property type="molecule type" value="Genomic_DNA"/>
</dbReference>
<dbReference type="Pfam" id="PF01379">
    <property type="entry name" value="Porphobil_deam"/>
    <property type="match status" value="1"/>
</dbReference>
<evidence type="ECO:0000313" key="12">
    <source>
        <dbReference type="Proteomes" id="UP000316331"/>
    </source>
</evidence>
<dbReference type="PANTHER" id="PTHR11557">
    <property type="entry name" value="PORPHOBILINOGEN DEAMINASE"/>
    <property type="match status" value="1"/>
</dbReference>
<evidence type="ECO:0000256" key="4">
    <source>
        <dbReference type="ARBA" id="ARBA00011245"/>
    </source>
</evidence>
<organism evidence="11 12">
    <name type="scientific">Nocardia bhagyanarayanae</name>
    <dbReference type="NCBI Taxonomy" id="1215925"/>
    <lineage>
        <taxon>Bacteria</taxon>
        <taxon>Bacillati</taxon>
        <taxon>Actinomycetota</taxon>
        <taxon>Actinomycetes</taxon>
        <taxon>Mycobacteriales</taxon>
        <taxon>Nocardiaceae</taxon>
        <taxon>Nocardia</taxon>
    </lineage>
</organism>
<dbReference type="HAMAP" id="MF_00260">
    <property type="entry name" value="Porphobil_deam"/>
    <property type="match status" value="1"/>
</dbReference>
<dbReference type="InterPro" id="IPR022417">
    <property type="entry name" value="Porphobilin_deaminase_N"/>
</dbReference>
<evidence type="ECO:0000256" key="7">
    <source>
        <dbReference type="ARBA" id="ARBA00048169"/>
    </source>
</evidence>
<evidence type="ECO:0000256" key="2">
    <source>
        <dbReference type="ARBA" id="ARBA00004735"/>
    </source>
</evidence>
<dbReference type="PIRSF" id="PIRSF001438">
    <property type="entry name" value="4pyrrol_synth_OHMeBilane_synth"/>
    <property type="match status" value="1"/>
</dbReference>
<dbReference type="FunFam" id="3.30.160.40:FF:000001">
    <property type="entry name" value="Porphobilinogen deaminase"/>
    <property type="match status" value="1"/>
</dbReference>
<evidence type="ECO:0000256" key="6">
    <source>
        <dbReference type="ARBA" id="ARBA00023244"/>
    </source>
</evidence>
<protein>
    <recommendedName>
        <fullName evidence="8">Porphobilinogen deaminase</fullName>
        <shortName evidence="8">PBG</shortName>
        <ecNumber evidence="8">2.5.1.61</ecNumber>
    </recommendedName>
    <alternativeName>
        <fullName evidence="8">Hydroxymethylbilane synthase</fullName>
        <shortName evidence="8">HMBS</shortName>
    </alternativeName>
    <alternativeName>
        <fullName evidence="8">Pre-uroporphyrinogen synthase</fullName>
    </alternativeName>
</protein>
<dbReference type="NCBIfam" id="TIGR00212">
    <property type="entry name" value="hemC"/>
    <property type="match status" value="1"/>
</dbReference>
<comment type="pathway">
    <text evidence="2">Porphyrin-containing compound metabolism; protoporphyrin-IX biosynthesis; coproporphyrinogen-III from 5-aminolevulinate: step 2/4.</text>
</comment>